<dbReference type="Proteomes" id="UP000002282">
    <property type="component" value="Chromosome 3R"/>
</dbReference>
<dbReference type="AlphaFoldDB" id="A0A0R1E9W1"/>
<dbReference type="OrthoDB" id="196393at2759"/>
<feature type="compositionally biased region" description="Basic and acidic residues" evidence="1">
    <location>
        <begin position="423"/>
        <end position="437"/>
    </location>
</feature>
<feature type="region of interest" description="Disordered" evidence="1">
    <location>
        <begin position="15"/>
        <end position="37"/>
    </location>
</feature>
<name>A0A0R1E9W1_DROYA</name>
<accession>A0A0R1E9W1</accession>
<evidence type="ECO:0000313" key="2">
    <source>
        <dbReference type="EMBL" id="KRK03927.1"/>
    </source>
</evidence>
<organism evidence="2 3">
    <name type="scientific">Drosophila yakuba</name>
    <name type="common">Fruit fly</name>
    <dbReference type="NCBI Taxonomy" id="7245"/>
    <lineage>
        <taxon>Eukaryota</taxon>
        <taxon>Metazoa</taxon>
        <taxon>Ecdysozoa</taxon>
        <taxon>Arthropoda</taxon>
        <taxon>Hexapoda</taxon>
        <taxon>Insecta</taxon>
        <taxon>Pterygota</taxon>
        <taxon>Neoptera</taxon>
        <taxon>Endopterygota</taxon>
        <taxon>Diptera</taxon>
        <taxon>Brachycera</taxon>
        <taxon>Muscomorpha</taxon>
        <taxon>Ephydroidea</taxon>
        <taxon>Drosophilidae</taxon>
        <taxon>Drosophila</taxon>
        <taxon>Sophophora</taxon>
    </lineage>
</organism>
<feature type="compositionally biased region" description="Polar residues" evidence="1">
    <location>
        <begin position="439"/>
        <end position="453"/>
    </location>
</feature>
<proteinExistence type="predicted"/>
<dbReference type="GO" id="GO:0004895">
    <property type="term" value="F:cell adhesion receptor activity"/>
    <property type="evidence" value="ECO:0007669"/>
    <property type="project" value="EnsemblMetazoa"/>
</dbReference>
<dbReference type="EMBL" id="CM000160">
    <property type="protein sequence ID" value="KRK03927.1"/>
    <property type="molecule type" value="Genomic_DNA"/>
</dbReference>
<dbReference type="FunFam" id="2.60.40.10:FF:002398">
    <property type="entry name" value="Beat IIb"/>
    <property type="match status" value="1"/>
</dbReference>
<protein>
    <submittedName>
        <fullName evidence="2">Uncharacterized protein, isoform C</fullName>
    </submittedName>
</protein>
<evidence type="ECO:0000313" key="3">
    <source>
        <dbReference type="Proteomes" id="UP000002282"/>
    </source>
</evidence>
<reference evidence="2 3" key="1">
    <citation type="journal article" date="2007" name="Nature">
        <title>Evolution of genes and genomes on the Drosophila phylogeny.</title>
        <authorList>
            <consortium name="Drosophila 12 Genomes Consortium"/>
            <person name="Clark A.G."/>
            <person name="Eisen M.B."/>
            <person name="Smith D.R."/>
            <person name="Bergman C.M."/>
            <person name="Oliver B."/>
            <person name="Markow T.A."/>
            <person name="Kaufman T.C."/>
            <person name="Kellis M."/>
            <person name="Gelbart W."/>
            <person name="Iyer V.N."/>
            <person name="Pollard D.A."/>
            <person name="Sackton T.B."/>
            <person name="Larracuente A.M."/>
            <person name="Singh N.D."/>
            <person name="Abad J.P."/>
            <person name="Abt D.N."/>
            <person name="Adryan B."/>
            <person name="Aguade M."/>
            <person name="Akashi H."/>
            <person name="Anderson W.W."/>
            <person name="Aquadro C.F."/>
            <person name="Ardell D.H."/>
            <person name="Arguello R."/>
            <person name="Artieri C.G."/>
            <person name="Barbash D.A."/>
            <person name="Barker D."/>
            <person name="Barsanti P."/>
            <person name="Batterham P."/>
            <person name="Batzoglou S."/>
            <person name="Begun D."/>
            <person name="Bhutkar A."/>
            <person name="Blanco E."/>
            <person name="Bosak S.A."/>
            <person name="Bradley R.K."/>
            <person name="Brand A.D."/>
            <person name="Brent M.R."/>
            <person name="Brooks A.N."/>
            <person name="Brown R.H."/>
            <person name="Butlin R.K."/>
            <person name="Caggese C."/>
            <person name="Calvi B.R."/>
            <person name="Bernardo de Carvalho A."/>
            <person name="Caspi A."/>
            <person name="Castrezana S."/>
            <person name="Celniker S.E."/>
            <person name="Chang J.L."/>
            <person name="Chapple C."/>
            <person name="Chatterji S."/>
            <person name="Chinwalla A."/>
            <person name="Civetta A."/>
            <person name="Clifton S.W."/>
            <person name="Comeron J.M."/>
            <person name="Costello J.C."/>
            <person name="Coyne J.A."/>
            <person name="Daub J."/>
            <person name="David R.G."/>
            <person name="Delcher A.L."/>
            <person name="Delehaunty K."/>
            <person name="Do C.B."/>
            <person name="Ebling H."/>
            <person name="Edwards K."/>
            <person name="Eickbush T."/>
            <person name="Evans J.D."/>
            <person name="Filipski A."/>
            <person name="Findeiss S."/>
            <person name="Freyhult E."/>
            <person name="Fulton L."/>
            <person name="Fulton R."/>
            <person name="Garcia A.C."/>
            <person name="Gardiner A."/>
            <person name="Garfield D.A."/>
            <person name="Garvin B.E."/>
            <person name="Gibson G."/>
            <person name="Gilbert D."/>
            <person name="Gnerre S."/>
            <person name="Godfrey J."/>
            <person name="Good R."/>
            <person name="Gotea V."/>
            <person name="Gravely B."/>
            <person name="Greenberg A.J."/>
            <person name="Griffiths-Jones S."/>
            <person name="Gross S."/>
            <person name="Guigo R."/>
            <person name="Gustafson E.A."/>
            <person name="Haerty W."/>
            <person name="Hahn M.W."/>
            <person name="Halligan D.L."/>
            <person name="Halpern A.L."/>
            <person name="Halter G.M."/>
            <person name="Han M.V."/>
            <person name="Heger A."/>
            <person name="Hillier L."/>
            <person name="Hinrichs A.S."/>
            <person name="Holmes I."/>
            <person name="Hoskins R.A."/>
            <person name="Hubisz M.J."/>
            <person name="Hultmark D."/>
            <person name="Huntley M.A."/>
            <person name="Jaffe D.B."/>
            <person name="Jagadeeshan S."/>
            <person name="Jeck W.R."/>
            <person name="Johnson J."/>
            <person name="Jones C.D."/>
            <person name="Jordan W.C."/>
            <person name="Karpen G.H."/>
            <person name="Kataoka E."/>
            <person name="Keightley P.D."/>
            <person name="Kheradpour P."/>
            <person name="Kirkness E.F."/>
            <person name="Koerich L.B."/>
            <person name="Kristiansen K."/>
            <person name="Kudrna D."/>
            <person name="Kulathinal R.J."/>
            <person name="Kumar S."/>
            <person name="Kwok R."/>
            <person name="Lander E."/>
            <person name="Langley C.H."/>
            <person name="Lapoint R."/>
            <person name="Lazzaro B.P."/>
            <person name="Lee S.J."/>
            <person name="Levesque L."/>
            <person name="Li R."/>
            <person name="Lin C.F."/>
            <person name="Lin M.F."/>
            <person name="Lindblad-Toh K."/>
            <person name="Llopart A."/>
            <person name="Long M."/>
            <person name="Low L."/>
            <person name="Lozovsky E."/>
            <person name="Lu J."/>
            <person name="Luo M."/>
            <person name="Machado C.A."/>
            <person name="Makalowski W."/>
            <person name="Marzo M."/>
            <person name="Matsuda M."/>
            <person name="Matzkin L."/>
            <person name="McAllister B."/>
            <person name="McBride C.S."/>
            <person name="McKernan B."/>
            <person name="McKernan K."/>
            <person name="Mendez-Lago M."/>
            <person name="Minx P."/>
            <person name="Mollenhauer M.U."/>
            <person name="Montooth K."/>
            <person name="Mount S.M."/>
            <person name="Mu X."/>
            <person name="Myers E."/>
            <person name="Negre B."/>
            <person name="Newfeld S."/>
            <person name="Nielsen R."/>
            <person name="Noor M.A."/>
            <person name="O'Grady P."/>
            <person name="Pachter L."/>
            <person name="Papaceit M."/>
            <person name="Parisi M.J."/>
            <person name="Parisi M."/>
            <person name="Parts L."/>
            <person name="Pedersen J.S."/>
            <person name="Pesole G."/>
            <person name="Phillippy A.M."/>
            <person name="Ponting C.P."/>
            <person name="Pop M."/>
            <person name="Porcelli D."/>
            <person name="Powell J.R."/>
            <person name="Prohaska S."/>
            <person name="Pruitt K."/>
            <person name="Puig M."/>
            <person name="Quesneville H."/>
            <person name="Ram K.R."/>
            <person name="Rand D."/>
            <person name="Rasmussen M.D."/>
            <person name="Reed L.K."/>
            <person name="Reenan R."/>
            <person name="Reily A."/>
            <person name="Remington K.A."/>
            <person name="Rieger T.T."/>
            <person name="Ritchie M.G."/>
            <person name="Robin C."/>
            <person name="Rogers Y.H."/>
            <person name="Rohde C."/>
            <person name="Rozas J."/>
            <person name="Rubenfield M.J."/>
            <person name="Ruiz A."/>
            <person name="Russo S."/>
            <person name="Salzberg S.L."/>
            <person name="Sanchez-Gracia A."/>
            <person name="Saranga D.J."/>
            <person name="Sato H."/>
            <person name="Schaeffer S.W."/>
            <person name="Schatz M.C."/>
            <person name="Schlenke T."/>
            <person name="Schwartz R."/>
            <person name="Segarra C."/>
            <person name="Singh R.S."/>
            <person name="Sirot L."/>
            <person name="Sirota M."/>
            <person name="Sisneros N.B."/>
            <person name="Smith C.D."/>
            <person name="Smith T.F."/>
            <person name="Spieth J."/>
            <person name="Stage D.E."/>
            <person name="Stark A."/>
            <person name="Stephan W."/>
            <person name="Strausberg R.L."/>
            <person name="Strempel S."/>
            <person name="Sturgill D."/>
            <person name="Sutton G."/>
            <person name="Sutton G.G."/>
            <person name="Tao W."/>
            <person name="Teichmann S."/>
            <person name="Tobari Y.N."/>
            <person name="Tomimura Y."/>
            <person name="Tsolas J.M."/>
            <person name="Valente V.L."/>
            <person name="Venter E."/>
            <person name="Venter J.C."/>
            <person name="Vicario S."/>
            <person name="Vieira F.G."/>
            <person name="Vilella A.J."/>
            <person name="Villasante A."/>
            <person name="Walenz B."/>
            <person name="Wang J."/>
            <person name="Wasserman M."/>
            <person name="Watts T."/>
            <person name="Wilson D."/>
            <person name="Wilson R.K."/>
            <person name="Wing R.A."/>
            <person name="Wolfner M.F."/>
            <person name="Wong A."/>
            <person name="Wong G.K."/>
            <person name="Wu C.I."/>
            <person name="Wu G."/>
            <person name="Yamamoto D."/>
            <person name="Yang H.P."/>
            <person name="Yang S.P."/>
            <person name="Yorke J.A."/>
            <person name="Yoshida K."/>
            <person name="Zdobnov E."/>
            <person name="Zhang P."/>
            <person name="Zhang Y."/>
            <person name="Zimin A.V."/>
            <person name="Baldwin J."/>
            <person name="Abdouelleil A."/>
            <person name="Abdulkadir J."/>
            <person name="Abebe A."/>
            <person name="Abera B."/>
            <person name="Abreu J."/>
            <person name="Acer S.C."/>
            <person name="Aftuck L."/>
            <person name="Alexander A."/>
            <person name="An P."/>
            <person name="Anderson E."/>
            <person name="Anderson S."/>
            <person name="Arachi H."/>
            <person name="Azer M."/>
            <person name="Bachantsang P."/>
            <person name="Barry A."/>
            <person name="Bayul T."/>
            <person name="Berlin A."/>
            <person name="Bessette D."/>
            <person name="Bloom T."/>
            <person name="Blye J."/>
            <person name="Boguslavskiy L."/>
            <person name="Bonnet C."/>
            <person name="Boukhgalter B."/>
            <person name="Bourzgui I."/>
            <person name="Brown A."/>
            <person name="Cahill P."/>
            <person name="Channer S."/>
            <person name="Cheshatsang Y."/>
            <person name="Chuda L."/>
            <person name="Citroen M."/>
            <person name="Collymore A."/>
            <person name="Cooke P."/>
            <person name="Costello M."/>
            <person name="D'Aco K."/>
            <person name="Daza R."/>
            <person name="De Haan G."/>
            <person name="DeGray S."/>
            <person name="DeMaso C."/>
            <person name="Dhargay N."/>
            <person name="Dooley K."/>
            <person name="Dooley E."/>
            <person name="Doricent M."/>
            <person name="Dorje P."/>
            <person name="Dorjee K."/>
            <person name="Dupes A."/>
            <person name="Elong R."/>
            <person name="Falk J."/>
            <person name="Farina A."/>
            <person name="Faro S."/>
            <person name="Ferguson D."/>
            <person name="Fisher S."/>
            <person name="Foley C.D."/>
            <person name="Franke A."/>
            <person name="Friedrich D."/>
            <person name="Gadbois L."/>
            <person name="Gearin G."/>
            <person name="Gearin C.R."/>
            <person name="Giannoukos G."/>
            <person name="Goode T."/>
            <person name="Graham J."/>
            <person name="Grandbois E."/>
            <person name="Grewal S."/>
            <person name="Gyaltsen K."/>
            <person name="Hafez N."/>
            <person name="Hagos B."/>
            <person name="Hall J."/>
            <person name="Henson C."/>
            <person name="Hollinger A."/>
            <person name="Honan T."/>
            <person name="Huard M.D."/>
            <person name="Hughes L."/>
            <person name="Hurhula B."/>
            <person name="Husby M.E."/>
            <person name="Kamat A."/>
            <person name="Kanga B."/>
            <person name="Kashin S."/>
            <person name="Khazanovich D."/>
            <person name="Kisner P."/>
            <person name="Lance K."/>
            <person name="Lara M."/>
            <person name="Lee W."/>
            <person name="Lennon N."/>
            <person name="Letendre F."/>
            <person name="LeVine R."/>
            <person name="Lipovsky A."/>
            <person name="Liu X."/>
            <person name="Liu J."/>
            <person name="Liu S."/>
            <person name="Lokyitsang T."/>
            <person name="Lokyitsang Y."/>
            <person name="Lubonja R."/>
            <person name="Lui A."/>
            <person name="MacDonald P."/>
            <person name="Magnisalis V."/>
            <person name="Maru K."/>
            <person name="Matthews C."/>
            <person name="McCusker W."/>
            <person name="McDonough S."/>
            <person name="Mehta T."/>
            <person name="Meldrim J."/>
            <person name="Meneus L."/>
            <person name="Mihai O."/>
            <person name="Mihalev A."/>
            <person name="Mihova T."/>
            <person name="Mittelman R."/>
            <person name="Mlenga V."/>
            <person name="Montmayeur A."/>
            <person name="Mulrain L."/>
            <person name="Navidi A."/>
            <person name="Naylor J."/>
            <person name="Negash T."/>
            <person name="Nguyen T."/>
            <person name="Nguyen N."/>
            <person name="Nicol R."/>
            <person name="Norbu C."/>
            <person name="Norbu N."/>
            <person name="Novod N."/>
            <person name="O'Neill B."/>
            <person name="Osman S."/>
            <person name="Markiewicz E."/>
            <person name="Oyono O.L."/>
            <person name="Patti C."/>
            <person name="Phunkhang P."/>
            <person name="Pierre F."/>
            <person name="Priest M."/>
            <person name="Raghuraman S."/>
            <person name="Rege F."/>
            <person name="Reyes R."/>
            <person name="Rise C."/>
            <person name="Rogov P."/>
            <person name="Ross K."/>
            <person name="Ryan E."/>
            <person name="Settipalli S."/>
            <person name="Shea T."/>
            <person name="Sherpa N."/>
            <person name="Shi L."/>
            <person name="Shih D."/>
            <person name="Sparrow T."/>
            <person name="Spaulding J."/>
            <person name="Stalker J."/>
            <person name="Stange-Thomann N."/>
            <person name="Stavropoulos S."/>
            <person name="Stone C."/>
            <person name="Strader C."/>
            <person name="Tesfaye S."/>
            <person name="Thomson T."/>
            <person name="Thoulutsang Y."/>
            <person name="Thoulutsang D."/>
            <person name="Topham K."/>
            <person name="Topping I."/>
            <person name="Tsamla T."/>
            <person name="Vassiliev H."/>
            <person name="Vo A."/>
            <person name="Wangchuk T."/>
            <person name="Wangdi T."/>
            <person name="Weiand M."/>
            <person name="Wilkinson J."/>
            <person name="Wilson A."/>
            <person name="Yadav S."/>
            <person name="Young G."/>
            <person name="Yu Q."/>
            <person name="Zembek L."/>
            <person name="Zhong D."/>
            <person name="Zimmer A."/>
            <person name="Zwirko Z."/>
            <person name="Jaffe D.B."/>
            <person name="Alvarez P."/>
            <person name="Brockman W."/>
            <person name="Butler J."/>
            <person name="Chin C."/>
            <person name="Gnerre S."/>
            <person name="Grabherr M."/>
            <person name="Kleber M."/>
            <person name="Mauceli E."/>
            <person name="MacCallum I."/>
        </authorList>
    </citation>
    <scope>NUCLEOTIDE SEQUENCE [LARGE SCALE GENOMIC DNA]</scope>
    <source>
        <strain evidence="3">Tai18E2 / Tucson 14021-0261.01</strain>
    </source>
</reference>
<dbReference type="GO" id="GO:0007416">
    <property type="term" value="P:synapse assembly"/>
    <property type="evidence" value="ECO:0007669"/>
    <property type="project" value="EnsemblMetazoa"/>
</dbReference>
<keyword evidence="3" id="KW-1185">Reference proteome</keyword>
<reference evidence="2 3" key="2">
    <citation type="journal article" date="2007" name="PLoS Biol.">
        <title>Principles of genome evolution in the Drosophila melanogaster species group.</title>
        <authorList>
            <person name="Ranz J.M."/>
            <person name="Maurin D."/>
            <person name="Chan Y.S."/>
            <person name="von Grotthuss M."/>
            <person name="Hillier L.W."/>
            <person name="Roote J."/>
            <person name="Ashburner M."/>
            <person name="Bergman C.M."/>
        </authorList>
    </citation>
    <scope>NUCLEOTIDE SEQUENCE [LARGE SCALE GENOMIC DNA]</scope>
    <source>
        <strain evidence="3">Tai18E2 / Tucson 14021-0261.01</strain>
    </source>
</reference>
<evidence type="ECO:0000256" key="1">
    <source>
        <dbReference type="SAM" id="MobiDB-lite"/>
    </source>
</evidence>
<dbReference type="PANTHER" id="PTHR21261:SF6">
    <property type="entry name" value="BEATEN PATH IIA-RELATED"/>
    <property type="match status" value="1"/>
</dbReference>
<feature type="region of interest" description="Disordered" evidence="1">
    <location>
        <begin position="412"/>
        <end position="469"/>
    </location>
</feature>
<gene>
    <name evidence="2" type="primary">Dyak\GE24173</name>
    <name evidence="2" type="synonym">dyak_GLEANR_7893</name>
    <name evidence="2" type="synonym">GE24173</name>
    <name evidence="2" type="ORF">Dyak_GE24173</name>
</gene>
<sequence length="469" mass="51291">MLELQLCGDLSAGDMSEIPKMGHQRATDTGHRQIRSHRKSDCRTLPTRCLLLLLGALLLSMELVECALRNVNLIIEPPAVRRGQHVVLRCMYDLEGAPLYSAKFYRGQLEFYRYTPGEFPNTKVFPFPGIHVDVSSSNATQVLLRNVGFGLSGNFSCEVTADAPLFSTATAVDTMQVVELPEKRPQVFTEHTRYEPGDVLRANCSTPPSRPRAELTFTINNLVMSNVDIEYIRTIDNLIATRISLKMQLQGIHFSSVNPVYNNGYGPNSVYGHGGPAYAPNANPGGLLLRCSAQIGELYQEFKEIELGTPQKDPVPARGKCTIAASQLHQIQLTSVSGFSPTLSLFRYFALSLAVTLSSDTSFKSLLSSYFSTSAAAASRLLPGVYMAPLIMAMLASLFRLIEAAFEPCDASSQDPQPATGHSMEHSKERGESKEQRSAPVSSCSAFKASRQQLAWPGSRTESLDLGLG</sequence>
<dbReference type="GO" id="GO:0045211">
    <property type="term" value="C:postsynaptic membrane"/>
    <property type="evidence" value="ECO:0007669"/>
    <property type="project" value="EnsemblMetazoa"/>
</dbReference>
<dbReference type="PANTHER" id="PTHR21261">
    <property type="entry name" value="BEAT PROTEIN"/>
    <property type="match status" value="1"/>
</dbReference>